<dbReference type="InterPro" id="IPR019388">
    <property type="entry name" value="FIT"/>
</dbReference>
<dbReference type="AlphaFoldDB" id="A0A5C3L6T3"/>
<feature type="transmembrane region" description="Helical" evidence="8">
    <location>
        <begin position="284"/>
        <end position="305"/>
    </location>
</feature>
<keyword evidence="2 8" id="KW-0812">Transmembrane</keyword>
<protein>
    <submittedName>
        <fullName evidence="9">Uncharacterized protein</fullName>
    </submittedName>
</protein>
<keyword evidence="6" id="KW-0443">Lipid metabolism</keyword>
<sequence>MMPSSIERSVYVLLTSIIVVGTAYSVLNETFLDTSDPLLTGLPHPLGGTHHFANKKNWLNVFFIKKAWAWTTAVFLLGWLAGLTSTPKPSKNQSTQGATTRTTTRSQNYRLLGTYFVLTAFWILFTTWFFGPALFERVVIASGGECLLPGPVPGMHITVPNEYCYTRSKISTETHPELFQSFLSTPNIEGIEATFVCPASDPNCVQNIRGVPRLRRGHDVSGHLFLLTVSILLLTQQLSVALETRRSWGTLQTISVGLNSVMLALWLLSAATTSLYFHSPSEKVTGFLLGVVAYAASQVVVSLIFSTPKTRYPNSSSTEAKGR</sequence>
<dbReference type="PANTHER" id="PTHR23129:SF0">
    <property type="entry name" value="ACYL-COENZYME A DIPHOSPHATASE FITM2"/>
    <property type="match status" value="1"/>
</dbReference>
<dbReference type="Pfam" id="PF10261">
    <property type="entry name" value="FIT"/>
    <property type="match status" value="2"/>
</dbReference>
<evidence type="ECO:0000313" key="9">
    <source>
        <dbReference type="EMBL" id="TFK23928.1"/>
    </source>
</evidence>
<gene>
    <name evidence="9" type="ORF">FA15DRAFT_439899</name>
</gene>
<organism evidence="9 10">
    <name type="scientific">Coprinopsis marcescibilis</name>
    <name type="common">Agaric fungus</name>
    <name type="synonym">Psathyrella marcescibilis</name>
    <dbReference type="NCBI Taxonomy" id="230819"/>
    <lineage>
        <taxon>Eukaryota</taxon>
        <taxon>Fungi</taxon>
        <taxon>Dikarya</taxon>
        <taxon>Basidiomycota</taxon>
        <taxon>Agaricomycotina</taxon>
        <taxon>Agaricomycetes</taxon>
        <taxon>Agaricomycetidae</taxon>
        <taxon>Agaricales</taxon>
        <taxon>Agaricineae</taxon>
        <taxon>Psathyrellaceae</taxon>
        <taxon>Coprinopsis</taxon>
    </lineage>
</organism>
<evidence type="ECO:0000256" key="3">
    <source>
        <dbReference type="ARBA" id="ARBA00022801"/>
    </source>
</evidence>
<evidence type="ECO:0000256" key="5">
    <source>
        <dbReference type="ARBA" id="ARBA00022989"/>
    </source>
</evidence>
<accession>A0A5C3L6T3</accession>
<dbReference type="GO" id="GO:0008654">
    <property type="term" value="P:phospholipid biosynthetic process"/>
    <property type="evidence" value="ECO:0007669"/>
    <property type="project" value="TreeGrafter"/>
</dbReference>
<evidence type="ECO:0000256" key="6">
    <source>
        <dbReference type="ARBA" id="ARBA00023098"/>
    </source>
</evidence>
<dbReference type="GO" id="GO:0005789">
    <property type="term" value="C:endoplasmic reticulum membrane"/>
    <property type="evidence" value="ECO:0007669"/>
    <property type="project" value="UniProtKB-SubCell"/>
</dbReference>
<feature type="transmembrane region" description="Helical" evidence="8">
    <location>
        <begin position="9"/>
        <end position="27"/>
    </location>
</feature>
<feature type="transmembrane region" description="Helical" evidence="8">
    <location>
        <begin position="67"/>
        <end position="84"/>
    </location>
</feature>
<keyword evidence="4" id="KW-0256">Endoplasmic reticulum</keyword>
<evidence type="ECO:0000256" key="1">
    <source>
        <dbReference type="ARBA" id="ARBA00004477"/>
    </source>
</evidence>
<dbReference type="GO" id="GO:0034389">
    <property type="term" value="P:lipid droplet organization"/>
    <property type="evidence" value="ECO:0007669"/>
    <property type="project" value="TreeGrafter"/>
</dbReference>
<reference evidence="9 10" key="1">
    <citation type="journal article" date="2019" name="Nat. Ecol. Evol.">
        <title>Megaphylogeny resolves global patterns of mushroom evolution.</title>
        <authorList>
            <person name="Varga T."/>
            <person name="Krizsan K."/>
            <person name="Foldi C."/>
            <person name="Dima B."/>
            <person name="Sanchez-Garcia M."/>
            <person name="Sanchez-Ramirez S."/>
            <person name="Szollosi G.J."/>
            <person name="Szarkandi J.G."/>
            <person name="Papp V."/>
            <person name="Albert L."/>
            <person name="Andreopoulos W."/>
            <person name="Angelini C."/>
            <person name="Antonin V."/>
            <person name="Barry K.W."/>
            <person name="Bougher N.L."/>
            <person name="Buchanan P."/>
            <person name="Buyck B."/>
            <person name="Bense V."/>
            <person name="Catcheside P."/>
            <person name="Chovatia M."/>
            <person name="Cooper J."/>
            <person name="Damon W."/>
            <person name="Desjardin D."/>
            <person name="Finy P."/>
            <person name="Geml J."/>
            <person name="Haridas S."/>
            <person name="Hughes K."/>
            <person name="Justo A."/>
            <person name="Karasinski D."/>
            <person name="Kautmanova I."/>
            <person name="Kiss B."/>
            <person name="Kocsube S."/>
            <person name="Kotiranta H."/>
            <person name="LaButti K.M."/>
            <person name="Lechner B.E."/>
            <person name="Liimatainen K."/>
            <person name="Lipzen A."/>
            <person name="Lukacs Z."/>
            <person name="Mihaltcheva S."/>
            <person name="Morgado L.N."/>
            <person name="Niskanen T."/>
            <person name="Noordeloos M.E."/>
            <person name="Ohm R.A."/>
            <person name="Ortiz-Santana B."/>
            <person name="Ovrebo C."/>
            <person name="Racz N."/>
            <person name="Riley R."/>
            <person name="Savchenko A."/>
            <person name="Shiryaev A."/>
            <person name="Soop K."/>
            <person name="Spirin V."/>
            <person name="Szebenyi C."/>
            <person name="Tomsovsky M."/>
            <person name="Tulloss R.E."/>
            <person name="Uehling J."/>
            <person name="Grigoriev I.V."/>
            <person name="Vagvolgyi C."/>
            <person name="Papp T."/>
            <person name="Martin F.M."/>
            <person name="Miettinen O."/>
            <person name="Hibbett D.S."/>
            <person name="Nagy L.G."/>
        </authorList>
    </citation>
    <scope>NUCLEOTIDE SEQUENCE [LARGE SCALE GENOMIC DNA]</scope>
    <source>
        <strain evidence="9 10">CBS 121175</strain>
    </source>
</reference>
<keyword evidence="10" id="KW-1185">Reference proteome</keyword>
<dbReference type="OrthoDB" id="5579088at2759"/>
<dbReference type="EMBL" id="ML210209">
    <property type="protein sequence ID" value="TFK23928.1"/>
    <property type="molecule type" value="Genomic_DNA"/>
</dbReference>
<dbReference type="Proteomes" id="UP000307440">
    <property type="component" value="Unassembled WGS sequence"/>
</dbReference>
<feature type="transmembrane region" description="Helical" evidence="8">
    <location>
        <begin position="222"/>
        <end position="242"/>
    </location>
</feature>
<evidence type="ECO:0000256" key="4">
    <source>
        <dbReference type="ARBA" id="ARBA00022824"/>
    </source>
</evidence>
<dbReference type="GO" id="GO:0010945">
    <property type="term" value="F:coenzyme A diphosphatase activity"/>
    <property type="evidence" value="ECO:0007669"/>
    <property type="project" value="InterPro"/>
</dbReference>
<dbReference type="GO" id="GO:0019915">
    <property type="term" value="P:lipid storage"/>
    <property type="evidence" value="ECO:0007669"/>
    <property type="project" value="InterPro"/>
</dbReference>
<dbReference type="PANTHER" id="PTHR23129">
    <property type="entry name" value="ACYL-COENZYME A DIPHOSPHATASE FITM2"/>
    <property type="match status" value="1"/>
</dbReference>
<comment type="subcellular location">
    <subcellularLocation>
        <location evidence="1">Endoplasmic reticulum membrane</location>
        <topology evidence="1">Multi-pass membrane protein</topology>
    </subcellularLocation>
</comment>
<name>A0A5C3L6T3_COPMA</name>
<dbReference type="STRING" id="230819.A0A5C3L6T3"/>
<keyword evidence="3" id="KW-0378">Hydrolase</keyword>
<keyword evidence="7 8" id="KW-0472">Membrane</keyword>
<proteinExistence type="predicted"/>
<feature type="transmembrane region" description="Helical" evidence="8">
    <location>
        <begin position="254"/>
        <end position="278"/>
    </location>
</feature>
<evidence type="ECO:0000256" key="8">
    <source>
        <dbReference type="SAM" id="Phobius"/>
    </source>
</evidence>
<evidence type="ECO:0000256" key="7">
    <source>
        <dbReference type="ARBA" id="ARBA00023136"/>
    </source>
</evidence>
<feature type="transmembrane region" description="Helical" evidence="8">
    <location>
        <begin position="111"/>
        <end position="130"/>
    </location>
</feature>
<evidence type="ECO:0000313" key="10">
    <source>
        <dbReference type="Proteomes" id="UP000307440"/>
    </source>
</evidence>
<evidence type="ECO:0000256" key="2">
    <source>
        <dbReference type="ARBA" id="ARBA00022692"/>
    </source>
</evidence>
<keyword evidence="5 8" id="KW-1133">Transmembrane helix</keyword>